<dbReference type="EMBL" id="CP033237">
    <property type="protein sequence ID" value="AZF73479.1"/>
    <property type="molecule type" value="Genomic_DNA"/>
</dbReference>
<evidence type="ECO:0000313" key="12">
    <source>
        <dbReference type="Proteomes" id="UP000033057"/>
    </source>
</evidence>
<evidence type="ECO:0000313" key="16">
    <source>
        <dbReference type="Proteomes" id="UP000269431"/>
    </source>
</evidence>
<dbReference type="EMBL" id="CP033238">
    <property type="protein sequence ID" value="AZF76103.1"/>
    <property type="molecule type" value="Genomic_DNA"/>
</dbReference>
<evidence type="ECO:0000313" key="7">
    <source>
        <dbReference type="EMBL" id="AZF73479.1"/>
    </source>
</evidence>
<reference evidence="12 13" key="1">
    <citation type="journal article" date="2015" name="Genome Announc.">
        <title>Complete Genome Sequence of Sulfolobus solfataricus Strain 98/2 and Evolved Derivatives.</title>
        <authorList>
            <person name="McCarthy S."/>
            <person name="Gradnigo J."/>
            <person name="Johnson T."/>
            <person name="Payne S."/>
            <person name="Lipzen A."/>
            <person name="Martin J."/>
            <person name="Schackwitz W."/>
            <person name="Moriyama E."/>
            <person name="Blum P."/>
        </authorList>
    </citation>
    <scope>NUCLEOTIDE SEQUENCE [LARGE SCALE GENOMIC DNA]</scope>
    <source>
        <strain evidence="12">98/2 SULC</strain>
        <strain evidence="2">SARC-B</strain>
        <strain evidence="3">SARC-C</strain>
        <strain evidence="4 14">SULA</strain>
        <strain evidence="13">SULB</strain>
    </source>
</reference>
<feature type="domain" description="Thiamine-phosphate synthase ThiN" evidence="1">
    <location>
        <begin position="145"/>
        <end position="302"/>
    </location>
</feature>
<dbReference type="EMBL" id="CP033239">
    <property type="protein sequence ID" value="AZF78714.1"/>
    <property type="molecule type" value="Genomic_DNA"/>
</dbReference>
<reference evidence="15 16" key="2">
    <citation type="journal article" date="2018" name="Proc. Natl. Acad. Sci. U.S.A.">
        <title>Nonmutational mechanism of inheritance in the Archaeon Sulfolobus solfataricus.</title>
        <authorList>
            <person name="Payne S."/>
            <person name="McCarthy S."/>
            <person name="Johnson T."/>
            <person name="North E."/>
            <person name="Blum P."/>
        </authorList>
    </citation>
    <scope>NUCLEOTIDE SEQUENCE [LARGE SCALE GENOMIC DNA]</scope>
    <source>
        <strain evidence="6 15">SARC-H</strain>
        <strain evidence="7 19">SARC-I</strain>
        <strain evidence="9 20">SARC-N</strain>
        <strain evidence="10 21">SARC-O</strain>
        <strain evidence="11 16">SUL120</strain>
        <strain evidence="5 17">SULG</strain>
        <strain evidence="8 18">SULM</strain>
    </source>
</reference>
<dbReference type="Proteomes" id="UP000267993">
    <property type="component" value="Chromosome"/>
</dbReference>
<dbReference type="PANTHER" id="PTHR40730:SF4">
    <property type="entry name" value="TRANSCRIPTIONAL REGULATOR"/>
    <property type="match status" value="1"/>
</dbReference>
<dbReference type="Proteomes" id="UP000269431">
    <property type="component" value="Chromosome"/>
</dbReference>
<evidence type="ECO:0000313" key="8">
    <source>
        <dbReference type="EMBL" id="AZF76103.1"/>
    </source>
</evidence>
<dbReference type="EMBL" id="CP011055">
    <property type="protein sequence ID" value="AKA73766.1"/>
    <property type="molecule type" value="Genomic_DNA"/>
</dbReference>
<dbReference type="KEGG" id="ssoa:SULA_1491"/>
<evidence type="ECO:0000313" key="19">
    <source>
        <dbReference type="Proteomes" id="UP000275843"/>
    </source>
</evidence>
<evidence type="ECO:0000313" key="21">
    <source>
        <dbReference type="Proteomes" id="UP000282269"/>
    </source>
</evidence>
<sequence length="314" mass="35332">MSDLNLTIVLKSPLSMFDDIFIPSIRVLEAKRLRELHMSQTRIANLLGVSQPAVKQYLDEDENSYIKRLQNLGLARDEIEDFLDKLTQLLINGDPKQVMQYVSAFFLSNLSRLKFCKYHKMLDSEIPVDCDICKSLYKENEEEIMELALSMLQNESVAALIPEVLSNLAFAKVNAKKEEDVLAIPGRITKIRNLPIPASKPMWGGSKHLARVLLSVMKNHPSVRSVMNIKYDEKVEIALKEIGYKFKKVGPQNDVGNDRIAEAIASVFDEGIDAIIHLGGTGIEANTYVFGRDPLDVVKKIISIAVRYKEISSP</sequence>
<gene>
    <name evidence="4" type="ORF">SULA_1491</name>
    <name evidence="2" type="ORF">SULB_1492</name>
    <name evidence="3" type="ORF">SULC_1490</name>
    <name evidence="5" type="ORF">SULG_07425</name>
    <name evidence="6" type="ORF">SULH_07425</name>
    <name evidence="7" type="ORF">SULI_07425</name>
    <name evidence="8" type="ORF">SULM_07425</name>
    <name evidence="9" type="ORF">SULN_07425</name>
    <name evidence="10" type="ORF">SULO_07435</name>
    <name evidence="11" type="ORF">SULZ_07685</name>
</gene>
<evidence type="ECO:0000313" key="2">
    <source>
        <dbReference type="EMBL" id="AKA73766.1"/>
    </source>
</evidence>
<dbReference type="Proteomes" id="UP000273194">
    <property type="component" value="Chromosome"/>
</dbReference>
<evidence type="ECO:0000313" key="17">
    <source>
        <dbReference type="Proteomes" id="UP000273194"/>
    </source>
</evidence>
<dbReference type="EMBL" id="CP033235">
    <property type="protein sequence ID" value="AZF68239.1"/>
    <property type="molecule type" value="Genomic_DNA"/>
</dbReference>
<evidence type="ECO:0000313" key="20">
    <source>
        <dbReference type="Proteomes" id="UP000278715"/>
    </source>
</evidence>
<evidence type="ECO:0000313" key="3">
    <source>
        <dbReference type="EMBL" id="AKA76463.1"/>
    </source>
</evidence>
<dbReference type="SUPFAM" id="SSF53639">
    <property type="entry name" value="AraD/HMP-PK domain-like"/>
    <property type="match status" value="1"/>
</dbReference>
<evidence type="ECO:0000313" key="5">
    <source>
        <dbReference type="EMBL" id="AZF68239.1"/>
    </source>
</evidence>
<dbReference type="PATRIC" id="fig|2287.6.peg.1535"/>
<dbReference type="KEGG" id="ssol:SULB_1492"/>
<dbReference type="PANTHER" id="PTHR40730">
    <property type="entry name" value="TRANSCRIPTIONAL REGULATOR PROTEIN-LIKE PROTEIN"/>
    <property type="match status" value="1"/>
</dbReference>
<evidence type="ECO:0000313" key="18">
    <source>
        <dbReference type="Proteomes" id="UP000273443"/>
    </source>
</evidence>
<name>A0A0E3GTG2_SACSO</name>
<dbReference type="EMBL" id="CP011056">
    <property type="protein sequence ID" value="AKA76463.1"/>
    <property type="molecule type" value="Genomic_DNA"/>
</dbReference>
<dbReference type="Proteomes" id="UP000033106">
    <property type="component" value="Chromosome"/>
</dbReference>
<dbReference type="Pfam" id="PF10120">
    <property type="entry name" value="ThiN"/>
    <property type="match status" value="1"/>
</dbReference>
<dbReference type="Proteomes" id="UP000275843">
    <property type="component" value="Chromosome"/>
</dbReference>
<evidence type="ECO:0000313" key="13">
    <source>
        <dbReference type="Proteomes" id="UP000033085"/>
    </source>
</evidence>
<dbReference type="EMBL" id="CP033240">
    <property type="protein sequence ID" value="AZF81317.1"/>
    <property type="molecule type" value="Genomic_DNA"/>
</dbReference>
<dbReference type="Proteomes" id="UP000282269">
    <property type="component" value="Chromosome"/>
</dbReference>
<reference evidence="2" key="3">
    <citation type="submission" date="2018-10" db="EMBL/GenBank/DDBJ databases">
        <authorList>
            <person name="McCarthy S."/>
            <person name="Gradnigo J."/>
            <person name="Johnson T."/>
            <person name="Payne S."/>
            <person name="Lipzen A."/>
            <person name="Schackwitz W."/>
            <person name="Martin J."/>
            <person name="Moriyama E."/>
            <person name="Blum P."/>
        </authorList>
    </citation>
    <scope>NUCLEOTIDE SEQUENCE</scope>
    <source>
        <strain evidence="2">SARC-B</strain>
        <strain evidence="3">SARC-C</strain>
        <strain evidence="4">SULA</strain>
    </source>
</reference>
<dbReference type="Gene3D" id="3.40.225.10">
    <property type="entry name" value="Class II aldolase/adducin N-terminal domain"/>
    <property type="match status" value="1"/>
</dbReference>
<dbReference type="Proteomes" id="UP000273443">
    <property type="component" value="Chromosome"/>
</dbReference>
<accession>A0A0E3GTG2</accession>
<dbReference type="InterPro" id="IPR036409">
    <property type="entry name" value="Aldolase_II/adducin_N_sf"/>
</dbReference>
<evidence type="ECO:0000313" key="14">
    <source>
        <dbReference type="Proteomes" id="UP000033106"/>
    </source>
</evidence>
<dbReference type="Proteomes" id="UP000033057">
    <property type="component" value="Chromosome"/>
</dbReference>
<proteinExistence type="predicted"/>
<dbReference type="InterPro" id="IPR019293">
    <property type="entry name" value="ThiN"/>
</dbReference>
<dbReference type="KEGG" id="ssof:SULC_1490"/>
<evidence type="ECO:0000259" key="1">
    <source>
        <dbReference type="Pfam" id="PF10120"/>
    </source>
</evidence>
<evidence type="ECO:0000313" key="11">
    <source>
        <dbReference type="EMBL" id="AZF83956.1"/>
    </source>
</evidence>
<dbReference type="Proteomes" id="UP000278715">
    <property type="component" value="Chromosome"/>
</dbReference>
<evidence type="ECO:0000313" key="9">
    <source>
        <dbReference type="EMBL" id="AZF78714.1"/>
    </source>
</evidence>
<evidence type="ECO:0000313" key="4">
    <source>
        <dbReference type="EMBL" id="AKA79156.1"/>
    </source>
</evidence>
<dbReference type="Proteomes" id="UP000033085">
    <property type="component" value="Chromosome"/>
</dbReference>
<dbReference type="AlphaFoldDB" id="A0A0E3GTG2"/>
<evidence type="ECO:0000313" key="15">
    <source>
        <dbReference type="Proteomes" id="UP000267993"/>
    </source>
</evidence>
<dbReference type="EMBL" id="CP011057">
    <property type="protein sequence ID" value="AKA79156.1"/>
    <property type="molecule type" value="Genomic_DNA"/>
</dbReference>
<protein>
    <submittedName>
        <fullName evidence="2">Transcriptional regulator</fullName>
    </submittedName>
</protein>
<evidence type="ECO:0000313" key="6">
    <source>
        <dbReference type="EMBL" id="AZF70859.1"/>
    </source>
</evidence>
<organism evidence="2 13">
    <name type="scientific">Saccharolobus solfataricus</name>
    <name type="common">Sulfolobus solfataricus</name>
    <dbReference type="NCBI Taxonomy" id="2287"/>
    <lineage>
        <taxon>Archaea</taxon>
        <taxon>Thermoproteota</taxon>
        <taxon>Thermoprotei</taxon>
        <taxon>Sulfolobales</taxon>
        <taxon>Sulfolobaceae</taxon>
        <taxon>Saccharolobus</taxon>
    </lineage>
</organism>
<evidence type="ECO:0000313" key="10">
    <source>
        <dbReference type="EMBL" id="AZF81317.1"/>
    </source>
</evidence>
<dbReference type="EMBL" id="CP033241">
    <property type="protein sequence ID" value="AZF83956.1"/>
    <property type="molecule type" value="Genomic_DNA"/>
</dbReference>
<dbReference type="EMBL" id="CP033236">
    <property type="protein sequence ID" value="AZF70859.1"/>
    <property type="molecule type" value="Genomic_DNA"/>
</dbReference>